<sequence>MGAFQPNKVAIEALGFEDFVQQDLHERAGRVVDVAQATAPVDSGRFRDSIHAEDGSDGEILVVSDLEYSVYVELGTREQAPHNTIATALDAARD</sequence>
<dbReference type="STRING" id="33903.AQJ43_23750"/>
<dbReference type="Pfam" id="PF04883">
    <property type="entry name" value="HK97-gp10_like"/>
    <property type="match status" value="1"/>
</dbReference>
<evidence type="ECO:0008006" key="5">
    <source>
        <dbReference type="Google" id="ProtNLM"/>
    </source>
</evidence>
<evidence type="ECO:0000313" key="3">
    <source>
        <dbReference type="Proteomes" id="UP000299211"/>
    </source>
</evidence>
<dbReference type="InterPro" id="IPR010064">
    <property type="entry name" value="HK97-gp10_tail"/>
</dbReference>
<reference evidence="2 3" key="1">
    <citation type="submission" date="2019-04" db="EMBL/GenBank/DDBJ databases">
        <title>Draft genome sequences of Streptomyces avermitilis ATCC 31267.</title>
        <authorList>
            <person name="Komaki H."/>
            <person name="Tamura T."/>
            <person name="Hosoyama A."/>
        </authorList>
    </citation>
    <scope>NUCLEOTIDE SEQUENCE [LARGE SCALE GENOMIC DNA]</scope>
    <source>
        <strain evidence="2 3">ATCC 31267</strain>
    </source>
</reference>
<dbReference type="AlphaFoldDB" id="A0A4D4MPT0"/>
<proteinExistence type="predicted"/>
<evidence type="ECO:0000313" key="4">
    <source>
        <dbReference type="Proteomes" id="UP000302139"/>
    </source>
</evidence>
<organism evidence="2 3">
    <name type="scientific">Streptomyces avermitilis</name>
    <dbReference type="NCBI Taxonomy" id="33903"/>
    <lineage>
        <taxon>Bacteria</taxon>
        <taxon>Bacillati</taxon>
        <taxon>Actinomycetota</taxon>
        <taxon>Actinomycetes</taxon>
        <taxon>Kitasatosporales</taxon>
        <taxon>Streptomycetaceae</taxon>
        <taxon>Streptomyces</taxon>
    </lineage>
</organism>
<name>A0A4D4MPT0_STRAX</name>
<dbReference type="EMBL" id="BJHY01000001">
    <property type="protein sequence ID" value="GDY74110.1"/>
    <property type="molecule type" value="Genomic_DNA"/>
</dbReference>
<gene>
    <name evidence="1" type="ORF">SAV14893_050650</name>
    <name evidence="2" type="ORF">SAV31267_035950</name>
</gene>
<accession>A0A4D4MPT0</accession>
<comment type="caution">
    <text evidence="2">The sequence shown here is derived from an EMBL/GenBank/DDBJ whole genome shotgun (WGS) entry which is preliminary data.</text>
</comment>
<dbReference type="EMBL" id="BJHX01000001">
    <property type="protein sequence ID" value="GDY65672.1"/>
    <property type="molecule type" value="Genomic_DNA"/>
</dbReference>
<evidence type="ECO:0000313" key="2">
    <source>
        <dbReference type="EMBL" id="GDY74110.1"/>
    </source>
</evidence>
<evidence type="ECO:0000313" key="1">
    <source>
        <dbReference type="EMBL" id="GDY65672.1"/>
    </source>
</evidence>
<dbReference type="Proteomes" id="UP000299211">
    <property type="component" value="Unassembled WGS sequence"/>
</dbReference>
<dbReference type="RefSeq" id="WP_010986916.1">
    <property type="nucleotide sequence ID" value="NZ_BAABTN010000049.1"/>
</dbReference>
<reference evidence="1 4" key="2">
    <citation type="submission" date="2019-04" db="EMBL/GenBank/DDBJ databases">
        <title>Draft genome sequences of Streptomyces avermitilis NBRC 14893.</title>
        <authorList>
            <person name="Komaki H."/>
            <person name="Tamura T."/>
            <person name="Hosoyama A."/>
        </authorList>
    </citation>
    <scope>NUCLEOTIDE SEQUENCE [LARGE SCALE GENOMIC DNA]</scope>
    <source>
        <strain evidence="1 4">NBRC 14893</strain>
    </source>
</reference>
<protein>
    <recommendedName>
        <fullName evidence="5">HK97 gp10 family phage protein</fullName>
    </recommendedName>
</protein>
<dbReference type="GeneID" id="41542606"/>
<dbReference type="Proteomes" id="UP000302139">
    <property type="component" value="Unassembled WGS sequence"/>
</dbReference>